<keyword evidence="1" id="KW-0732">Signal</keyword>
<dbReference type="InterPro" id="IPR046341">
    <property type="entry name" value="SET_dom_sf"/>
</dbReference>
<evidence type="ECO:0008006" key="4">
    <source>
        <dbReference type="Google" id="ProtNLM"/>
    </source>
</evidence>
<accession>A0AA36IIM8</accession>
<name>A0AA36IIM8_9DINO</name>
<dbReference type="AlphaFoldDB" id="A0AA36IIM8"/>
<proteinExistence type="predicted"/>
<dbReference type="EMBL" id="CAUJNA010001624">
    <property type="protein sequence ID" value="CAJ1388025.1"/>
    <property type="molecule type" value="Genomic_DNA"/>
</dbReference>
<dbReference type="PANTHER" id="PTHR13271">
    <property type="entry name" value="UNCHARACTERIZED PUTATIVE METHYLTRANSFERASE"/>
    <property type="match status" value="1"/>
</dbReference>
<sequence length="463" mass="51630">MRSWRLWLTLGLADADYASTLKWLRECGGRVGVAVGRPQTCSDCGLGLLAEKGIAGRVLLSVPSRCVLFEDNLLPESQDLQALAEHLRTNLTAKAATSNKLLLAVFLMQQLVAPQPVKRFAAYLTDLRSSVQRTIQAIPLYWAAEDQEELRGTSAASELPKMRRAIAKEFEVVSLVLPHLKHQLLEFQAAYVFVASRSFTLDVSNGVAQAALFPVIDLANHLWPKDTYDQHDSGEAAAVEFQHRPKAGTFEVLLRSQQPLGAGDEVTVSYGPFSNSHMLLRYGFVTPWLHTRTCLTKVKLQLQAEDARAPGILFALDKCPGTWHQALAFFRLWRCRRCRPSDADAEAKRRLAQCGVEVEKAPKAWRLDVSCGLLERDEEMNAVVDLELALQAAVRRYAGGSLKKEERLLGGKLRSHQRVAVVLRRDEKHTLQAVQEEVSGAKVRLSRLAGWRSYLDEGSKDEL</sequence>
<feature type="signal peptide" evidence="1">
    <location>
        <begin position="1"/>
        <end position="20"/>
    </location>
</feature>
<dbReference type="Proteomes" id="UP001178507">
    <property type="component" value="Unassembled WGS sequence"/>
</dbReference>
<gene>
    <name evidence="2" type="ORF">EVOR1521_LOCUS13980</name>
</gene>
<reference evidence="2" key="1">
    <citation type="submission" date="2023-08" db="EMBL/GenBank/DDBJ databases">
        <authorList>
            <person name="Chen Y."/>
            <person name="Shah S."/>
            <person name="Dougan E. K."/>
            <person name="Thang M."/>
            <person name="Chan C."/>
        </authorList>
    </citation>
    <scope>NUCLEOTIDE SEQUENCE</scope>
</reference>
<organism evidence="2 3">
    <name type="scientific">Effrenium voratum</name>
    <dbReference type="NCBI Taxonomy" id="2562239"/>
    <lineage>
        <taxon>Eukaryota</taxon>
        <taxon>Sar</taxon>
        <taxon>Alveolata</taxon>
        <taxon>Dinophyceae</taxon>
        <taxon>Suessiales</taxon>
        <taxon>Symbiodiniaceae</taxon>
        <taxon>Effrenium</taxon>
    </lineage>
</organism>
<dbReference type="SUPFAM" id="SSF82199">
    <property type="entry name" value="SET domain"/>
    <property type="match status" value="1"/>
</dbReference>
<dbReference type="InterPro" id="IPR050600">
    <property type="entry name" value="SETD3_SETD6_MTase"/>
</dbReference>
<evidence type="ECO:0000256" key="1">
    <source>
        <dbReference type="SAM" id="SignalP"/>
    </source>
</evidence>
<dbReference type="GO" id="GO:0016279">
    <property type="term" value="F:protein-lysine N-methyltransferase activity"/>
    <property type="evidence" value="ECO:0007669"/>
    <property type="project" value="TreeGrafter"/>
</dbReference>
<evidence type="ECO:0000313" key="2">
    <source>
        <dbReference type="EMBL" id="CAJ1388025.1"/>
    </source>
</evidence>
<dbReference type="CDD" id="cd10527">
    <property type="entry name" value="SET_LSMT"/>
    <property type="match status" value="1"/>
</dbReference>
<protein>
    <recommendedName>
        <fullName evidence="4">SET domain-containing protein</fullName>
    </recommendedName>
</protein>
<dbReference type="Gene3D" id="3.90.1410.10">
    <property type="entry name" value="set domain protein methyltransferase, domain 1"/>
    <property type="match status" value="1"/>
</dbReference>
<evidence type="ECO:0000313" key="3">
    <source>
        <dbReference type="Proteomes" id="UP001178507"/>
    </source>
</evidence>
<keyword evidence="3" id="KW-1185">Reference proteome</keyword>
<comment type="caution">
    <text evidence="2">The sequence shown here is derived from an EMBL/GenBank/DDBJ whole genome shotgun (WGS) entry which is preliminary data.</text>
</comment>
<feature type="chain" id="PRO_5041406522" description="SET domain-containing protein" evidence="1">
    <location>
        <begin position="21"/>
        <end position="463"/>
    </location>
</feature>